<protein>
    <submittedName>
        <fullName evidence="5">FAD binding domain-containing protein</fullName>
    </submittedName>
</protein>
<dbReference type="InterPro" id="IPR036318">
    <property type="entry name" value="FAD-bd_PCMH-like_sf"/>
</dbReference>
<dbReference type="InterPro" id="IPR051312">
    <property type="entry name" value="Diverse_Substr_Oxidored"/>
</dbReference>
<dbReference type="AlphaFoldDB" id="A0AAU8NI79"/>
<evidence type="ECO:0000256" key="1">
    <source>
        <dbReference type="ARBA" id="ARBA00022630"/>
    </source>
</evidence>
<evidence type="ECO:0000259" key="4">
    <source>
        <dbReference type="PROSITE" id="PS51387"/>
    </source>
</evidence>
<dbReference type="EMBL" id="CP159992">
    <property type="protein sequence ID" value="XCP97026.1"/>
    <property type="molecule type" value="Genomic_DNA"/>
</dbReference>
<dbReference type="RefSeq" id="WP_366295575.1">
    <property type="nucleotide sequence ID" value="NZ_CP159992.1"/>
</dbReference>
<dbReference type="GO" id="GO:0071949">
    <property type="term" value="F:FAD binding"/>
    <property type="evidence" value="ECO:0007669"/>
    <property type="project" value="InterPro"/>
</dbReference>
<proteinExistence type="predicted"/>
<dbReference type="PROSITE" id="PS51387">
    <property type="entry name" value="FAD_PCMH"/>
    <property type="match status" value="1"/>
</dbReference>
<feature type="domain" description="FAD-binding PCMH-type" evidence="4">
    <location>
        <begin position="1"/>
        <end position="94"/>
    </location>
</feature>
<gene>
    <name evidence="5" type="ORF">ABXS70_10110</name>
</gene>
<keyword evidence="1" id="KW-0285">Flavoprotein</keyword>
<evidence type="ECO:0000256" key="3">
    <source>
        <dbReference type="ARBA" id="ARBA00023002"/>
    </source>
</evidence>
<sequence>MCSRPLLRQLPILQDAVLSIAAPSVRNAATIGGNIASGIGDTLPALLVYDAKLQWLTDCGTEVQSVSSWLQGGCDGSRHSDNVLLSVHIPYDVVRDNLTPYKTAHEISEGKREISFYRKLGRREVFTASLVTVAFTGEIDPGNERWIRIGIAAGGGSGTALRLTETEQWLQSGRADAAQASGLAARAAAEFSSYTDAFAAESFRKQAAGNMLGAGLWQGFQS</sequence>
<dbReference type="SUPFAM" id="SSF56176">
    <property type="entry name" value="FAD-binding/transporter-associated domain-like"/>
    <property type="match status" value="1"/>
</dbReference>
<accession>A0AAU8NI79</accession>
<evidence type="ECO:0000313" key="5">
    <source>
        <dbReference type="EMBL" id="XCP97026.1"/>
    </source>
</evidence>
<reference evidence="5" key="1">
    <citation type="submission" date="2024-05" db="EMBL/GenBank/DDBJ databases">
        <title>Draft genome assemblies of 36 bacteria isolated from hibernating arctic ground squirrels.</title>
        <authorList>
            <person name="McKee H."/>
            <person name="Mullen L."/>
            <person name="Drown D.M."/>
            <person name="Duddleston K.N."/>
        </authorList>
    </citation>
    <scope>NUCLEOTIDE SEQUENCE</scope>
    <source>
        <strain evidence="5">AN1007</strain>
    </source>
</reference>
<dbReference type="Pfam" id="PF03450">
    <property type="entry name" value="CO_deh_flav_C"/>
    <property type="match status" value="1"/>
</dbReference>
<dbReference type="GO" id="GO:0016491">
    <property type="term" value="F:oxidoreductase activity"/>
    <property type="evidence" value="ECO:0007669"/>
    <property type="project" value="UniProtKB-KW"/>
</dbReference>
<organism evidence="5">
    <name type="scientific">Paenibacillus sp. AN1007</name>
    <dbReference type="NCBI Taxonomy" id="3151385"/>
    <lineage>
        <taxon>Bacteria</taxon>
        <taxon>Bacillati</taxon>
        <taxon>Bacillota</taxon>
        <taxon>Bacilli</taxon>
        <taxon>Bacillales</taxon>
        <taxon>Paenibacillaceae</taxon>
        <taxon>Paenibacillus</taxon>
    </lineage>
</organism>
<dbReference type="InterPro" id="IPR016169">
    <property type="entry name" value="FAD-bd_PCMH_sub2"/>
</dbReference>
<evidence type="ECO:0000256" key="2">
    <source>
        <dbReference type="ARBA" id="ARBA00022827"/>
    </source>
</evidence>
<dbReference type="PANTHER" id="PTHR42659:SF2">
    <property type="entry name" value="XANTHINE DEHYDROGENASE SUBUNIT C-RELATED"/>
    <property type="match status" value="1"/>
</dbReference>
<name>A0AAU8NI79_9BACL</name>
<keyword evidence="3" id="KW-0560">Oxidoreductase</keyword>
<dbReference type="SMART" id="SM01092">
    <property type="entry name" value="CO_deh_flav_C"/>
    <property type="match status" value="1"/>
</dbReference>
<dbReference type="InterPro" id="IPR005107">
    <property type="entry name" value="CO_DH_flav_C"/>
</dbReference>
<dbReference type="SUPFAM" id="SSF55447">
    <property type="entry name" value="CO dehydrogenase flavoprotein C-terminal domain-like"/>
    <property type="match status" value="1"/>
</dbReference>
<dbReference type="InterPro" id="IPR016166">
    <property type="entry name" value="FAD-bd_PCMH"/>
</dbReference>
<dbReference type="PANTHER" id="PTHR42659">
    <property type="entry name" value="XANTHINE DEHYDROGENASE SUBUNIT C-RELATED"/>
    <property type="match status" value="1"/>
</dbReference>
<dbReference type="Pfam" id="PF00941">
    <property type="entry name" value="FAD_binding_5"/>
    <property type="match status" value="1"/>
</dbReference>
<dbReference type="InterPro" id="IPR002346">
    <property type="entry name" value="Mopterin_DH_FAD-bd"/>
</dbReference>
<dbReference type="Gene3D" id="3.30.465.10">
    <property type="match status" value="1"/>
</dbReference>
<dbReference type="Gene3D" id="3.30.390.50">
    <property type="entry name" value="CO dehydrogenase flavoprotein, C-terminal domain"/>
    <property type="match status" value="1"/>
</dbReference>
<keyword evidence="2" id="KW-0274">FAD</keyword>
<dbReference type="InterPro" id="IPR036683">
    <property type="entry name" value="CO_DH_flav_C_dom_sf"/>
</dbReference>